<feature type="signal peptide" evidence="1">
    <location>
        <begin position="1"/>
        <end position="28"/>
    </location>
</feature>
<dbReference type="Proteomes" id="UP001250218">
    <property type="component" value="Unassembled WGS sequence"/>
</dbReference>
<proteinExistence type="predicted"/>
<protein>
    <submittedName>
        <fullName evidence="2">Uncharacterized protein</fullName>
    </submittedName>
</protein>
<evidence type="ECO:0000256" key="1">
    <source>
        <dbReference type="SAM" id="SignalP"/>
    </source>
</evidence>
<dbReference type="RefSeq" id="WP_311843326.1">
    <property type="nucleotide sequence ID" value="NZ_JARQCM010000004.1"/>
</dbReference>
<comment type="caution">
    <text evidence="2">The sequence shown here is derived from an EMBL/GenBank/DDBJ whole genome shotgun (WGS) entry which is preliminary data.</text>
</comment>
<organism evidence="2 3">
    <name type="scientific">Lactococcus lactis</name>
    <dbReference type="NCBI Taxonomy" id="1358"/>
    <lineage>
        <taxon>Bacteria</taxon>
        <taxon>Bacillati</taxon>
        <taxon>Bacillota</taxon>
        <taxon>Bacilli</taxon>
        <taxon>Lactobacillales</taxon>
        <taxon>Streptococcaceae</taxon>
        <taxon>Lactococcus</taxon>
    </lineage>
</organism>
<sequence>MNNFKAKGCILTSIGLLALIGPMIKSCADDVSVPNMDTSLLIPQSYVVTNGQKSLDNVLNKVSDNIDVDSVDQSIQLSEPNQLVKDFSQVDIDNINALSTSQGLPANLTKESVVQTIDNQINKLNKQIQEGQLEVQDDGQLIDTSDSDFYVQGGSTKDITYWWGRARYKSTANANKWAAQLNGLAAGNTATAVVAGVVLGGVGAVPNGLTAAYSWGLANSISYHNSLNNRGIVANITWVFAYSIHSQ</sequence>
<name>A0AAW8UIL9_9LACT</name>
<dbReference type="AlphaFoldDB" id="A0AAW8UIL9"/>
<gene>
    <name evidence="2" type="ORF">P7I04_12475</name>
</gene>
<keyword evidence="1" id="KW-0732">Signal</keyword>
<accession>A0AAW8UIL9</accession>
<dbReference type="EMBL" id="JARQDL010000013">
    <property type="protein sequence ID" value="MDT2946836.1"/>
    <property type="molecule type" value="Genomic_DNA"/>
</dbReference>
<evidence type="ECO:0000313" key="2">
    <source>
        <dbReference type="EMBL" id="MDT2946836.1"/>
    </source>
</evidence>
<feature type="chain" id="PRO_5043790734" evidence="1">
    <location>
        <begin position="29"/>
        <end position="247"/>
    </location>
</feature>
<evidence type="ECO:0000313" key="3">
    <source>
        <dbReference type="Proteomes" id="UP001250218"/>
    </source>
</evidence>
<reference evidence="2" key="1">
    <citation type="submission" date="2023-03" db="EMBL/GenBank/DDBJ databases">
        <authorList>
            <person name="Shen W."/>
            <person name="Cai J."/>
        </authorList>
    </citation>
    <scope>NUCLEOTIDE SEQUENCE</scope>
    <source>
        <strain evidence="2">Y37</strain>
    </source>
</reference>